<gene>
    <name evidence="1" type="ORF">PoB_004492300</name>
</gene>
<name>A0AAV4BHX1_9GAST</name>
<sequence>MNRLVGIVYRESTTSRGDLRFSDPPSGQGAGGMARIRDRRVSADIRVENEQICQVSKVNGQLQPARVRSDVSRYLV</sequence>
<evidence type="ECO:0000313" key="2">
    <source>
        <dbReference type="Proteomes" id="UP000735302"/>
    </source>
</evidence>
<evidence type="ECO:0000313" key="1">
    <source>
        <dbReference type="EMBL" id="GFO18418.1"/>
    </source>
</evidence>
<keyword evidence="2" id="KW-1185">Reference proteome</keyword>
<accession>A0AAV4BHX1</accession>
<dbReference type="Proteomes" id="UP000735302">
    <property type="component" value="Unassembled WGS sequence"/>
</dbReference>
<dbReference type="EMBL" id="BLXT01004955">
    <property type="protein sequence ID" value="GFO18418.1"/>
    <property type="molecule type" value="Genomic_DNA"/>
</dbReference>
<reference evidence="1 2" key="1">
    <citation type="journal article" date="2021" name="Elife">
        <title>Chloroplast acquisition without the gene transfer in kleptoplastic sea slugs, Plakobranchus ocellatus.</title>
        <authorList>
            <person name="Maeda T."/>
            <person name="Takahashi S."/>
            <person name="Yoshida T."/>
            <person name="Shimamura S."/>
            <person name="Takaki Y."/>
            <person name="Nagai Y."/>
            <person name="Toyoda A."/>
            <person name="Suzuki Y."/>
            <person name="Arimoto A."/>
            <person name="Ishii H."/>
            <person name="Satoh N."/>
            <person name="Nishiyama T."/>
            <person name="Hasebe M."/>
            <person name="Maruyama T."/>
            <person name="Minagawa J."/>
            <person name="Obokata J."/>
            <person name="Shigenobu S."/>
        </authorList>
    </citation>
    <scope>NUCLEOTIDE SEQUENCE [LARGE SCALE GENOMIC DNA]</scope>
</reference>
<organism evidence="1 2">
    <name type="scientific">Plakobranchus ocellatus</name>
    <dbReference type="NCBI Taxonomy" id="259542"/>
    <lineage>
        <taxon>Eukaryota</taxon>
        <taxon>Metazoa</taxon>
        <taxon>Spiralia</taxon>
        <taxon>Lophotrochozoa</taxon>
        <taxon>Mollusca</taxon>
        <taxon>Gastropoda</taxon>
        <taxon>Heterobranchia</taxon>
        <taxon>Euthyneura</taxon>
        <taxon>Panpulmonata</taxon>
        <taxon>Sacoglossa</taxon>
        <taxon>Placobranchoidea</taxon>
        <taxon>Plakobranchidae</taxon>
        <taxon>Plakobranchus</taxon>
    </lineage>
</organism>
<comment type="caution">
    <text evidence="1">The sequence shown here is derived from an EMBL/GenBank/DDBJ whole genome shotgun (WGS) entry which is preliminary data.</text>
</comment>
<dbReference type="AlphaFoldDB" id="A0AAV4BHX1"/>
<proteinExistence type="predicted"/>
<protein>
    <submittedName>
        <fullName evidence="1">Uncharacterized protein</fullName>
    </submittedName>
</protein>